<dbReference type="EnsemblPlants" id="TuG1812G0700000448.01.T01">
    <property type="protein sequence ID" value="TuG1812G0700000448.01.T01.cds392491"/>
    <property type="gene ID" value="TuG1812G0700000448.01"/>
</dbReference>
<protein>
    <submittedName>
        <fullName evidence="1">Uncharacterized protein</fullName>
    </submittedName>
</protein>
<keyword evidence="2" id="KW-1185">Reference proteome</keyword>
<reference evidence="2" key="1">
    <citation type="journal article" date="2013" name="Nature">
        <title>Draft genome of the wheat A-genome progenitor Triticum urartu.</title>
        <authorList>
            <person name="Ling H.Q."/>
            <person name="Zhao S."/>
            <person name="Liu D."/>
            <person name="Wang J."/>
            <person name="Sun H."/>
            <person name="Zhang C."/>
            <person name="Fan H."/>
            <person name="Li D."/>
            <person name="Dong L."/>
            <person name="Tao Y."/>
            <person name="Gao C."/>
            <person name="Wu H."/>
            <person name="Li Y."/>
            <person name="Cui Y."/>
            <person name="Guo X."/>
            <person name="Zheng S."/>
            <person name="Wang B."/>
            <person name="Yu K."/>
            <person name="Liang Q."/>
            <person name="Yang W."/>
            <person name="Lou X."/>
            <person name="Chen J."/>
            <person name="Feng M."/>
            <person name="Jian J."/>
            <person name="Zhang X."/>
            <person name="Luo G."/>
            <person name="Jiang Y."/>
            <person name="Liu J."/>
            <person name="Wang Z."/>
            <person name="Sha Y."/>
            <person name="Zhang B."/>
            <person name="Wu H."/>
            <person name="Tang D."/>
            <person name="Shen Q."/>
            <person name="Xue P."/>
            <person name="Zou S."/>
            <person name="Wang X."/>
            <person name="Liu X."/>
            <person name="Wang F."/>
            <person name="Yang Y."/>
            <person name="An X."/>
            <person name="Dong Z."/>
            <person name="Zhang K."/>
            <person name="Zhang X."/>
            <person name="Luo M.C."/>
            <person name="Dvorak J."/>
            <person name="Tong Y."/>
            <person name="Wang J."/>
            <person name="Yang H."/>
            <person name="Li Z."/>
            <person name="Wang D."/>
            <person name="Zhang A."/>
            <person name="Wang J."/>
        </authorList>
    </citation>
    <scope>NUCLEOTIDE SEQUENCE</scope>
    <source>
        <strain evidence="2">cv. G1812</strain>
    </source>
</reference>
<reference evidence="1" key="3">
    <citation type="submission" date="2022-06" db="UniProtKB">
        <authorList>
            <consortium name="EnsemblPlants"/>
        </authorList>
    </citation>
    <scope>IDENTIFICATION</scope>
</reference>
<dbReference type="Proteomes" id="UP000015106">
    <property type="component" value="Chromosome 7"/>
</dbReference>
<organism evidence="1 2">
    <name type="scientific">Triticum urartu</name>
    <name type="common">Red wild einkorn</name>
    <name type="synonym">Crithodium urartu</name>
    <dbReference type="NCBI Taxonomy" id="4572"/>
    <lineage>
        <taxon>Eukaryota</taxon>
        <taxon>Viridiplantae</taxon>
        <taxon>Streptophyta</taxon>
        <taxon>Embryophyta</taxon>
        <taxon>Tracheophyta</taxon>
        <taxon>Spermatophyta</taxon>
        <taxon>Magnoliopsida</taxon>
        <taxon>Liliopsida</taxon>
        <taxon>Poales</taxon>
        <taxon>Poaceae</taxon>
        <taxon>BOP clade</taxon>
        <taxon>Pooideae</taxon>
        <taxon>Triticodae</taxon>
        <taxon>Triticeae</taxon>
        <taxon>Triticinae</taxon>
        <taxon>Triticum</taxon>
    </lineage>
</organism>
<name>A0A8R7UYS3_TRIUA</name>
<evidence type="ECO:0000313" key="2">
    <source>
        <dbReference type="Proteomes" id="UP000015106"/>
    </source>
</evidence>
<proteinExistence type="predicted"/>
<evidence type="ECO:0000313" key="1">
    <source>
        <dbReference type="EnsemblPlants" id="TuG1812G0700000448.01.T01.cds392491"/>
    </source>
</evidence>
<dbReference type="AlphaFoldDB" id="A0A8R7UYS3"/>
<sequence length="58" mass="6633">QAALLLRRSLQVATVGLDEKTILEEHHGMEWPINRTRTPAILNTELLCFLVLCFSRDV</sequence>
<accession>A0A8R7UYS3</accession>
<dbReference type="Gramene" id="TuG1812G0700000448.01.T01">
    <property type="protein sequence ID" value="TuG1812G0700000448.01.T01.cds392491"/>
    <property type="gene ID" value="TuG1812G0700000448.01"/>
</dbReference>
<reference evidence="1" key="2">
    <citation type="submission" date="2018-03" db="EMBL/GenBank/DDBJ databases">
        <title>The Triticum urartu genome reveals the dynamic nature of wheat genome evolution.</title>
        <authorList>
            <person name="Ling H."/>
            <person name="Ma B."/>
            <person name="Shi X."/>
            <person name="Liu H."/>
            <person name="Dong L."/>
            <person name="Sun H."/>
            <person name="Cao Y."/>
            <person name="Gao Q."/>
            <person name="Zheng S."/>
            <person name="Li Y."/>
            <person name="Yu Y."/>
            <person name="Du H."/>
            <person name="Qi M."/>
            <person name="Li Y."/>
            <person name="Yu H."/>
            <person name="Cui Y."/>
            <person name="Wang N."/>
            <person name="Chen C."/>
            <person name="Wu H."/>
            <person name="Zhao Y."/>
            <person name="Zhang J."/>
            <person name="Li Y."/>
            <person name="Zhou W."/>
            <person name="Zhang B."/>
            <person name="Hu W."/>
            <person name="Eijk M."/>
            <person name="Tang J."/>
            <person name="Witsenboer H."/>
            <person name="Zhao S."/>
            <person name="Li Z."/>
            <person name="Zhang A."/>
            <person name="Wang D."/>
            <person name="Liang C."/>
        </authorList>
    </citation>
    <scope>NUCLEOTIDE SEQUENCE [LARGE SCALE GENOMIC DNA]</scope>
    <source>
        <strain evidence="1">cv. G1812</strain>
    </source>
</reference>